<keyword evidence="2" id="KW-1185">Reference proteome</keyword>
<gene>
    <name evidence="1" type="ORF">B0H67DRAFT_587215</name>
</gene>
<dbReference type="Proteomes" id="UP001172102">
    <property type="component" value="Unassembled WGS sequence"/>
</dbReference>
<comment type="caution">
    <text evidence="1">The sequence shown here is derived from an EMBL/GenBank/DDBJ whole genome shotgun (WGS) entry which is preliminary data.</text>
</comment>
<protein>
    <submittedName>
        <fullName evidence="1">Uncharacterized protein</fullName>
    </submittedName>
</protein>
<evidence type="ECO:0000313" key="1">
    <source>
        <dbReference type="EMBL" id="KAK0707305.1"/>
    </source>
</evidence>
<organism evidence="1 2">
    <name type="scientific">Lasiosphaeris hirsuta</name>
    <dbReference type="NCBI Taxonomy" id="260670"/>
    <lineage>
        <taxon>Eukaryota</taxon>
        <taxon>Fungi</taxon>
        <taxon>Dikarya</taxon>
        <taxon>Ascomycota</taxon>
        <taxon>Pezizomycotina</taxon>
        <taxon>Sordariomycetes</taxon>
        <taxon>Sordariomycetidae</taxon>
        <taxon>Sordariales</taxon>
        <taxon>Lasiosphaeriaceae</taxon>
        <taxon>Lasiosphaeris</taxon>
    </lineage>
</organism>
<sequence length="119" mass="13174">MASAAQPEALGSLFFLLWTFSCTFSCTFRRLAPFRALFRFALTSRQDLHPQAVEGWARRSLILIYRVQTTTTCGGAPNYQGMRCAPSYCDRLRSNKGPARSAARCTPSEPVAHALVVAK</sequence>
<reference evidence="1" key="1">
    <citation type="submission" date="2023-06" db="EMBL/GenBank/DDBJ databases">
        <title>Genome-scale phylogeny and comparative genomics of the fungal order Sordariales.</title>
        <authorList>
            <consortium name="Lawrence Berkeley National Laboratory"/>
            <person name="Hensen N."/>
            <person name="Bonometti L."/>
            <person name="Westerberg I."/>
            <person name="Brannstrom I.O."/>
            <person name="Guillou S."/>
            <person name="Cros-Aarteil S."/>
            <person name="Calhoun S."/>
            <person name="Haridas S."/>
            <person name="Kuo A."/>
            <person name="Mondo S."/>
            <person name="Pangilinan J."/>
            <person name="Riley R."/>
            <person name="Labutti K."/>
            <person name="Andreopoulos B."/>
            <person name="Lipzen A."/>
            <person name="Chen C."/>
            <person name="Yanf M."/>
            <person name="Daum C."/>
            <person name="Ng V."/>
            <person name="Clum A."/>
            <person name="Steindorff A."/>
            <person name="Ohm R."/>
            <person name="Martin F."/>
            <person name="Silar P."/>
            <person name="Natvig D."/>
            <person name="Lalanne C."/>
            <person name="Gautier V."/>
            <person name="Ament-Velasquez S.L."/>
            <person name="Kruys A."/>
            <person name="Hutchinson M.I."/>
            <person name="Powell A.J."/>
            <person name="Barry K."/>
            <person name="Miller A.N."/>
            <person name="Grigoriev I.V."/>
            <person name="Debuchy R."/>
            <person name="Gladieux P."/>
            <person name="Thoren M.H."/>
            <person name="Johannesson H."/>
        </authorList>
    </citation>
    <scope>NUCLEOTIDE SEQUENCE</scope>
    <source>
        <strain evidence="1">SMH4607-1</strain>
    </source>
</reference>
<evidence type="ECO:0000313" key="2">
    <source>
        <dbReference type="Proteomes" id="UP001172102"/>
    </source>
</evidence>
<dbReference type="EMBL" id="JAUKUA010000006">
    <property type="protein sequence ID" value="KAK0707305.1"/>
    <property type="molecule type" value="Genomic_DNA"/>
</dbReference>
<dbReference type="AlphaFoldDB" id="A0AA40A136"/>
<accession>A0AA40A136</accession>
<name>A0AA40A136_9PEZI</name>
<proteinExistence type="predicted"/>